<evidence type="ECO:0000256" key="1">
    <source>
        <dbReference type="SAM" id="SignalP"/>
    </source>
</evidence>
<protein>
    <submittedName>
        <fullName evidence="3">Pilus assembly protein PapD</fullName>
    </submittedName>
</protein>
<dbReference type="RefSeq" id="WP_041156131.1">
    <property type="nucleotide sequence ID" value="NZ_CBCRVP010000009.1"/>
</dbReference>
<feature type="domain" description="Pili assembly chaperone N-terminal" evidence="2">
    <location>
        <begin position="44"/>
        <end position="149"/>
    </location>
</feature>
<feature type="signal peptide" evidence="1">
    <location>
        <begin position="1"/>
        <end position="23"/>
    </location>
</feature>
<dbReference type="SUPFAM" id="SSF49354">
    <property type="entry name" value="PapD-like"/>
    <property type="match status" value="1"/>
</dbReference>
<name>A0A0C3E7C5_9VIBR</name>
<dbReference type="Proteomes" id="UP000031977">
    <property type="component" value="Unassembled WGS sequence"/>
</dbReference>
<proteinExistence type="predicted"/>
<dbReference type="GO" id="GO:0071555">
    <property type="term" value="P:cell wall organization"/>
    <property type="evidence" value="ECO:0007669"/>
    <property type="project" value="InterPro"/>
</dbReference>
<keyword evidence="4" id="KW-1185">Reference proteome</keyword>
<dbReference type="Pfam" id="PF00345">
    <property type="entry name" value="PapD_N"/>
    <property type="match status" value="1"/>
</dbReference>
<dbReference type="AlphaFoldDB" id="A0A0C3E7C5"/>
<evidence type="ECO:0000313" key="4">
    <source>
        <dbReference type="Proteomes" id="UP000031977"/>
    </source>
</evidence>
<dbReference type="InterPro" id="IPR013783">
    <property type="entry name" value="Ig-like_fold"/>
</dbReference>
<dbReference type="OrthoDB" id="5871680at2"/>
<dbReference type="STRING" id="50718.SU60_14445"/>
<dbReference type="InterPro" id="IPR016147">
    <property type="entry name" value="Pili_assmbl_chaperone_N"/>
</dbReference>
<dbReference type="GO" id="GO:0030288">
    <property type="term" value="C:outer membrane-bounded periplasmic space"/>
    <property type="evidence" value="ECO:0007669"/>
    <property type="project" value="InterPro"/>
</dbReference>
<dbReference type="EMBL" id="JXOK01000053">
    <property type="protein sequence ID" value="KIN10288.1"/>
    <property type="molecule type" value="Genomic_DNA"/>
</dbReference>
<sequence length="231" mass="25596">MIKVITYLLLCVTTTLFSSLAPAYEVSPIYLELDDIGKKAQGLYVITNVEESPIMLEVNTYRADYSSGEEVLTPADDEFLILPPQAKIDGLKSQTFRVRHIPKNKTSKTHTYRIIFTQVELENSGKKDDQDSSISMLLEFATLAFVSPQASKPVAKASLTQNGLIVSNEGNRVLNMTTLEFEFSGGKEDKSISWETLSKQTSAYLMPGSRVSYALPESLGTPKQVKISNLE</sequence>
<dbReference type="InterPro" id="IPR008962">
    <property type="entry name" value="PapD-like_sf"/>
</dbReference>
<evidence type="ECO:0000313" key="3">
    <source>
        <dbReference type="EMBL" id="KIN10288.1"/>
    </source>
</evidence>
<feature type="chain" id="PRO_5002163728" evidence="1">
    <location>
        <begin position="24"/>
        <end position="231"/>
    </location>
</feature>
<evidence type="ECO:0000259" key="2">
    <source>
        <dbReference type="Pfam" id="PF00345"/>
    </source>
</evidence>
<comment type="caution">
    <text evidence="3">The sequence shown here is derived from an EMBL/GenBank/DDBJ whole genome shotgun (WGS) entry which is preliminary data.</text>
</comment>
<keyword evidence="1" id="KW-0732">Signal</keyword>
<accession>A0A0C3E7C5</accession>
<gene>
    <name evidence="3" type="ORF">SU60_14445</name>
</gene>
<organism evidence="3 4">
    <name type="scientific">Vibrio mytili</name>
    <dbReference type="NCBI Taxonomy" id="50718"/>
    <lineage>
        <taxon>Bacteria</taxon>
        <taxon>Pseudomonadati</taxon>
        <taxon>Pseudomonadota</taxon>
        <taxon>Gammaproteobacteria</taxon>
        <taxon>Vibrionales</taxon>
        <taxon>Vibrionaceae</taxon>
        <taxon>Vibrio</taxon>
    </lineage>
</organism>
<dbReference type="Gene3D" id="2.60.40.10">
    <property type="entry name" value="Immunoglobulins"/>
    <property type="match status" value="1"/>
</dbReference>
<reference evidence="3 4" key="1">
    <citation type="submission" date="2015-01" db="EMBL/GenBank/DDBJ databases">
        <title>Draft genome of Vibrio mytili type strain CAIM 528.</title>
        <authorList>
            <person name="Gonzalez-Castillo A."/>
            <person name="Gomez-Gil B."/>
            <person name="Enciso-Ibarra J."/>
        </authorList>
    </citation>
    <scope>NUCLEOTIDE SEQUENCE [LARGE SCALE GENOMIC DNA]</scope>
    <source>
        <strain evidence="3 4">CAIM 528</strain>
    </source>
</reference>